<dbReference type="PANTHER" id="PTHR35526">
    <property type="entry name" value="ANTI-SIGMA-F FACTOR RSBW-RELATED"/>
    <property type="match status" value="1"/>
</dbReference>
<protein>
    <submittedName>
        <fullName evidence="4">ATP-binding protein</fullName>
    </submittedName>
</protein>
<sequence length="276" mass="29466">MGQHPGAAERRFRFELAAHPGSVARARRLTRARLSGWAVCEDTCDAATLVVSELVTNAIVHAAGQRVVCELQDVGDLVRIAVCDEGCAPGEPHPSPRRPDEEHGRGLLLVEAVSRAWGAQDTGPGLLVWAEIARPAGRAESTAETVRATRPDPATPDGRHEPGHRHEPDALDAGFGAGPEPSPRGRLREARHDPGSPHVDNGPRADLGWSAKKPPNDGRGTGAEGSWGAGTVGNPQPSSARSGSQDRVPGPRREQDPGQDRGPRREQDRERIRESL</sequence>
<gene>
    <name evidence="4" type="ORF">CW362_33610</name>
</gene>
<feature type="compositionally biased region" description="Basic and acidic residues" evidence="2">
    <location>
        <begin position="186"/>
        <end position="195"/>
    </location>
</feature>
<feature type="compositionally biased region" description="Basic and acidic residues" evidence="2">
    <location>
        <begin position="157"/>
        <end position="169"/>
    </location>
</feature>
<dbReference type="SUPFAM" id="SSF55874">
    <property type="entry name" value="ATPase domain of HSP90 chaperone/DNA topoisomerase II/histidine kinase"/>
    <property type="match status" value="1"/>
</dbReference>
<dbReference type="GO" id="GO:0004674">
    <property type="term" value="F:protein serine/threonine kinase activity"/>
    <property type="evidence" value="ECO:0007669"/>
    <property type="project" value="UniProtKB-KW"/>
</dbReference>
<dbReference type="Pfam" id="PF13581">
    <property type="entry name" value="HATPase_c_2"/>
    <property type="match status" value="1"/>
</dbReference>
<dbReference type="PANTHER" id="PTHR35526:SF3">
    <property type="entry name" value="ANTI-SIGMA-F FACTOR RSBW"/>
    <property type="match status" value="1"/>
</dbReference>
<reference evidence="4 5" key="1">
    <citation type="submission" date="2017-12" db="EMBL/GenBank/DDBJ databases">
        <title>Streptomyces populusis sp. nov., a novel endophytic actinobacterium isolated from stems of Populus adenopoda Maxim.</title>
        <authorList>
            <person name="Wang Z."/>
        </authorList>
    </citation>
    <scope>NUCLEOTIDE SEQUENCE [LARGE SCALE GENOMIC DNA]</scope>
    <source>
        <strain evidence="4 5">A249</strain>
    </source>
</reference>
<dbReference type="InterPro" id="IPR003594">
    <property type="entry name" value="HATPase_dom"/>
</dbReference>
<dbReference type="InterPro" id="IPR050267">
    <property type="entry name" value="Anti-sigma-factor_SerPK"/>
</dbReference>
<feature type="region of interest" description="Disordered" evidence="2">
    <location>
        <begin position="136"/>
        <end position="276"/>
    </location>
</feature>
<dbReference type="AlphaFoldDB" id="A0A2I0SFP1"/>
<keyword evidence="4" id="KW-0547">Nucleotide-binding</keyword>
<dbReference type="CDD" id="cd16936">
    <property type="entry name" value="HATPase_RsbW-like"/>
    <property type="match status" value="1"/>
</dbReference>
<name>A0A2I0SFP1_9ACTN</name>
<evidence type="ECO:0000313" key="4">
    <source>
        <dbReference type="EMBL" id="PKT68699.1"/>
    </source>
</evidence>
<dbReference type="Gene3D" id="3.30.565.10">
    <property type="entry name" value="Histidine kinase-like ATPase, C-terminal domain"/>
    <property type="match status" value="1"/>
</dbReference>
<keyword evidence="5" id="KW-1185">Reference proteome</keyword>
<feature type="compositionally biased region" description="Polar residues" evidence="2">
    <location>
        <begin position="233"/>
        <end position="245"/>
    </location>
</feature>
<dbReference type="RefSeq" id="WP_103553398.1">
    <property type="nucleotide sequence ID" value="NZ_KZ626939.1"/>
</dbReference>
<dbReference type="EMBL" id="PJOS01000100">
    <property type="protein sequence ID" value="PKT68699.1"/>
    <property type="molecule type" value="Genomic_DNA"/>
</dbReference>
<feature type="compositionally biased region" description="Gly residues" evidence="2">
    <location>
        <begin position="219"/>
        <end position="231"/>
    </location>
</feature>
<comment type="caution">
    <text evidence="4">The sequence shown here is derived from an EMBL/GenBank/DDBJ whole genome shotgun (WGS) entry which is preliminary data.</text>
</comment>
<dbReference type="OrthoDB" id="3852691at2"/>
<keyword evidence="4" id="KW-0067">ATP-binding</keyword>
<evidence type="ECO:0000313" key="5">
    <source>
        <dbReference type="Proteomes" id="UP000236178"/>
    </source>
</evidence>
<dbReference type="GO" id="GO:0005524">
    <property type="term" value="F:ATP binding"/>
    <property type="evidence" value="ECO:0007669"/>
    <property type="project" value="UniProtKB-KW"/>
</dbReference>
<accession>A0A2I0SFP1</accession>
<keyword evidence="1" id="KW-0418">Kinase</keyword>
<evidence type="ECO:0000256" key="1">
    <source>
        <dbReference type="ARBA" id="ARBA00022527"/>
    </source>
</evidence>
<keyword evidence="1" id="KW-0808">Transferase</keyword>
<evidence type="ECO:0000256" key="2">
    <source>
        <dbReference type="SAM" id="MobiDB-lite"/>
    </source>
</evidence>
<keyword evidence="1" id="KW-0723">Serine/threonine-protein kinase</keyword>
<dbReference type="Proteomes" id="UP000236178">
    <property type="component" value="Unassembled WGS sequence"/>
</dbReference>
<organism evidence="4 5">
    <name type="scientific">Streptomyces populi</name>
    <dbReference type="NCBI Taxonomy" id="2058924"/>
    <lineage>
        <taxon>Bacteria</taxon>
        <taxon>Bacillati</taxon>
        <taxon>Actinomycetota</taxon>
        <taxon>Actinomycetes</taxon>
        <taxon>Kitasatosporales</taxon>
        <taxon>Streptomycetaceae</taxon>
        <taxon>Streptomyces</taxon>
    </lineage>
</organism>
<feature type="compositionally biased region" description="Basic and acidic residues" evidence="2">
    <location>
        <begin position="249"/>
        <end position="276"/>
    </location>
</feature>
<dbReference type="InterPro" id="IPR036890">
    <property type="entry name" value="HATPase_C_sf"/>
</dbReference>
<feature type="domain" description="Histidine kinase/HSP90-like ATPase" evidence="3">
    <location>
        <begin position="17"/>
        <end position="119"/>
    </location>
</feature>
<evidence type="ECO:0000259" key="3">
    <source>
        <dbReference type="Pfam" id="PF13581"/>
    </source>
</evidence>
<proteinExistence type="predicted"/>